<feature type="transmembrane region" description="Helical" evidence="2">
    <location>
        <begin position="53"/>
        <end position="72"/>
    </location>
</feature>
<dbReference type="STRING" id="153496.A0U89_00885"/>
<dbReference type="RefSeq" id="WP_070401771.1">
    <property type="nucleotide sequence ID" value="NZ_BJVW01000004.1"/>
</dbReference>
<accession>A0A1D8UQJ8</accession>
<keyword evidence="2" id="KW-0812">Transmembrane</keyword>
<protein>
    <submittedName>
        <fullName evidence="3">Uncharacterized protein</fullName>
    </submittedName>
</protein>
<evidence type="ECO:0000256" key="1">
    <source>
        <dbReference type="SAM" id="MobiDB-lite"/>
    </source>
</evidence>
<keyword evidence="2" id="KW-0472">Membrane</keyword>
<sequence>MDYGSETTENDKRETPKTRVTEGGPEGPQPSMWKVIRASLDDALALLRSEWSWVLALFAISLALSGLSAVTAQSANGGRSGLPFLLSALSQLLCLPFTLRFCARLLGIESPTSLSSQIWPRIIGWSIFCIVLTQIGHAGALPSPLPSPVTGIMFVGSIYFRTRLLALYPALLSWPEWPGVDRIWNPSGRFVLPLIGCGIAIYLPISIGVLLILIGVSGVSPFHQNAAAANAQFYAAIRHLAPYLAVVQAVLQTALTVFSAALMVRIFRLIARRG</sequence>
<evidence type="ECO:0000313" key="4">
    <source>
        <dbReference type="Proteomes" id="UP000179145"/>
    </source>
</evidence>
<evidence type="ECO:0000313" key="3">
    <source>
        <dbReference type="EMBL" id="AOX15922.1"/>
    </source>
</evidence>
<proteinExistence type="predicted"/>
<dbReference type="OrthoDB" id="10004754at2"/>
<dbReference type="AlphaFoldDB" id="A0A1D8UQJ8"/>
<feature type="compositionally biased region" description="Basic and acidic residues" evidence="1">
    <location>
        <begin position="9"/>
        <end position="20"/>
    </location>
</feature>
<dbReference type="Proteomes" id="UP000179145">
    <property type="component" value="Chromosome"/>
</dbReference>
<evidence type="ECO:0000256" key="2">
    <source>
        <dbReference type="SAM" id="Phobius"/>
    </source>
</evidence>
<feature type="transmembrane region" description="Helical" evidence="2">
    <location>
        <begin position="240"/>
        <end position="264"/>
    </location>
</feature>
<keyword evidence="4" id="KW-1185">Reference proteome</keyword>
<name>A0A1D8UQJ8_9PROT</name>
<feature type="transmembrane region" description="Helical" evidence="2">
    <location>
        <begin position="191"/>
        <end position="220"/>
    </location>
</feature>
<reference evidence="3 4" key="1">
    <citation type="journal article" date="2016" name="Microb. Cell Fact.">
        <title>Dissection of exopolysaccharide biosynthesis in Kozakia baliensis.</title>
        <authorList>
            <person name="Brandt J.U."/>
            <person name="Jakob F."/>
            <person name="Behr J."/>
            <person name="Geissler A.J."/>
            <person name="Vogel R.F."/>
        </authorList>
    </citation>
    <scope>NUCLEOTIDE SEQUENCE [LARGE SCALE GENOMIC DNA]</scope>
    <source>
        <strain evidence="3 4">DSM 14400</strain>
    </source>
</reference>
<organism evidence="3 4">
    <name type="scientific">Kozakia baliensis</name>
    <dbReference type="NCBI Taxonomy" id="153496"/>
    <lineage>
        <taxon>Bacteria</taxon>
        <taxon>Pseudomonadati</taxon>
        <taxon>Pseudomonadota</taxon>
        <taxon>Alphaproteobacteria</taxon>
        <taxon>Acetobacterales</taxon>
        <taxon>Acetobacteraceae</taxon>
        <taxon>Kozakia</taxon>
    </lineage>
</organism>
<dbReference type="KEGG" id="kba:A0U89_00885"/>
<gene>
    <name evidence="3" type="ORF">A0U89_00885</name>
</gene>
<keyword evidence="2" id="KW-1133">Transmembrane helix</keyword>
<dbReference type="EMBL" id="CP014674">
    <property type="protein sequence ID" value="AOX15922.1"/>
    <property type="molecule type" value="Genomic_DNA"/>
</dbReference>
<feature type="region of interest" description="Disordered" evidence="1">
    <location>
        <begin position="1"/>
        <end position="30"/>
    </location>
</feature>